<comment type="caution">
    <text evidence="1">The sequence shown here is derived from an EMBL/GenBank/DDBJ whole genome shotgun (WGS) entry which is preliminary data.</text>
</comment>
<gene>
    <name evidence="1" type="ORF">LTR37_017604</name>
</gene>
<evidence type="ECO:0000313" key="2">
    <source>
        <dbReference type="Proteomes" id="UP001281147"/>
    </source>
</evidence>
<dbReference type="Proteomes" id="UP001281147">
    <property type="component" value="Unassembled WGS sequence"/>
</dbReference>
<proteinExistence type="predicted"/>
<reference evidence="1" key="1">
    <citation type="submission" date="2023-07" db="EMBL/GenBank/DDBJ databases">
        <title>Black Yeasts Isolated from many extreme environments.</title>
        <authorList>
            <person name="Coleine C."/>
            <person name="Stajich J.E."/>
            <person name="Selbmann L."/>
        </authorList>
    </citation>
    <scope>NUCLEOTIDE SEQUENCE</scope>
    <source>
        <strain evidence="1">CCFEE 5714</strain>
    </source>
</reference>
<protein>
    <submittedName>
        <fullName evidence="1">Uncharacterized protein</fullName>
    </submittedName>
</protein>
<keyword evidence="2" id="KW-1185">Reference proteome</keyword>
<sequence>MGLRTPFSFYIPIAEVERILRQGTQTQVFWNDIDEAASRTGLGGLADDTQASKYLLWTNTELRVAIIQRGLEDVKPKPSTHEFTYYDDVKLERINILTCADRSRTFPRFMELPPELQTNIYRHASVSNIPLQRPKVPAVCRLSKATREEALPIFFASNSFMITIQAKVTLPYSSSGSPKVIKASEIKSEDKKWLRMMRQHVALMRRFTVSVAEHMNPTSRTLSERYYLTEINFTTSMNRVFVRDIGVYERDFRKHAAVVHSPQQDSRVPSELDNLLKHIVAEGAVKNKLGVILQLFLAAF</sequence>
<evidence type="ECO:0000313" key="1">
    <source>
        <dbReference type="EMBL" id="KAK3697203.1"/>
    </source>
</evidence>
<organism evidence="1 2">
    <name type="scientific">Vermiconidia calcicola</name>
    <dbReference type="NCBI Taxonomy" id="1690605"/>
    <lineage>
        <taxon>Eukaryota</taxon>
        <taxon>Fungi</taxon>
        <taxon>Dikarya</taxon>
        <taxon>Ascomycota</taxon>
        <taxon>Pezizomycotina</taxon>
        <taxon>Dothideomycetes</taxon>
        <taxon>Dothideomycetidae</taxon>
        <taxon>Mycosphaerellales</taxon>
        <taxon>Extremaceae</taxon>
        <taxon>Vermiconidia</taxon>
    </lineage>
</organism>
<dbReference type="EMBL" id="JAUTXU010000230">
    <property type="protein sequence ID" value="KAK3697203.1"/>
    <property type="molecule type" value="Genomic_DNA"/>
</dbReference>
<accession>A0ACC3MJW2</accession>
<name>A0ACC3MJW2_9PEZI</name>